<keyword evidence="3" id="KW-1185">Reference proteome</keyword>
<reference evidence="2" key="1">
    <citation type="submission" date="2021-07" db="EMBL/GenBank/DDBJ databases">
        <title>Neiella marina sp. nov., isolated from the intestinal content of sea cucumber Apostichopus japonicus.</title>
        <authorList>
            <person name="Bai X."/>
        </authorList>
    </citation>
    <scope>NUCLEOTIDE SEQUENCE</scope>
    <source>
        <strain evidence="2">126</strain>
    </source>
</reference>
<evidence type="ECO:0000313" key="2">
    <source>
        <dbReference type="EMBL" id="MBW8192143.1"/>
    </source>
</evidence>
<proteinExistence type="predicted"/>
<dbReference type="Proteomes" id="UP001166251">
    <property type="component" value="Unassembled WGS sequence"/>
</dbReference>
<evidence type="ECO:0000256" key="1">
    <source>
        <dbReference type="SAM" id="SignalP"/>
    </source>
</evidence>
<accession>A0ABS7EJV0</accession>
<dbReference type="RefSeq" id="WP_220104770.1">
    <property type="nucleotide sequence ID" value="NZ_JAHZSS010000019.1"/>
</dbReference>
<feature type="signal peptide" evidence="1">
    <location>
        <begin position="1"/>
        <end position="28"/>
    </location>
</feature>
<dbReference type="Pfam" id="PF11454">
    <property type="entry name" value="DUF3016"/>
    <property type="match status" value="1"/>
</dbReference>
<keyword evidence="1" id="KW-0732">Signal</keyword>
<protein>
    <submittedName>
        <fullName evidence="2">DUF3016 domain-containing protein</fullName>
    </submittedName>
</protein>
<sequence>MKLSTRIQSVCGALAIVMTTLVSGAASADEQSMENSVSHTTDKMQLQWHEWDNYRDINEGRHETATKFRTRVFAELGETIATNADKLPDGWILQMLVIDVDLAGDTSAQTAAGMRGLRVFKHGFNPAMSIKYAVLDEQQNVVIEGAEVLSNRNYMNGKGSFAFNRDKLAYDKEIIDSWFADELLPAVDAH</sequence>
<gene>
    <name evidence="2" type="ORF">K0504_13995</name>
</gene>
<organism evidence="2 3">
    <name type="scientific">Neiella holothuriorum</name>
    <dbReference type="NCBI Taxonomy" id="2870530"/>
    <lineage>
        <taxon>Bacteria</taxon>
        <taxon>Pseudomonadati</taxon>
        <taxon>Pseudomonadota</taxon>
        <taxon>Gammaproteobacteria</taxon>
        <taxon>Alteromonadales</taxon>
        <taxon>Echinimonadaceae</taxon>
        <taxon>Neiella</taxon>
    </lineage>
</organism>
<name>A0ABS7EJV0_9GAMM</name>
<dbReference type="EMBL" id="JAHZSS010000019">
    <property type="protein sequence ID" value="MBW8192143.1"/>
    <property type="molecule type" value="Genomic_DNA"/>
</dbReference>
<dbReference type="InterPro" id="IPR021557">
    <property type="entry name" value="DUF3016"/>
</dbReference>
<evidence type="ECO:0000313" key="3">
    <source>
        <dbReference type="Proteomes" id="UP001166251"/>
    </source>
</evidence>
<comment type="caution">
    <text evidence="2">The sequence shown here is derived from an EMBL/GenBank/DDBJ whole genome shotgun (WGS) entry which is preliminary data.</text>
</comment>
<feature type="chain" id="PRO_5046111754" evidence="1">
    <location>
        <begin position="29"/>
        <end position="190"/>
    </location>
</feature>